<dbReference type="Pfam" id="PF00271">
    <property type="entry name" value="Helicase_C"/>
    <property type="match status" value="1"/>
</dbReference>
<evidence type="ECO:0000256" key="1">
    <source>
        <dbReference type="ARBA" id="ARBA00022801"/>
    </source>
</evidence>
<dbReference type="Gene3D" id="3.40.50.300">
    <property type="entry name" value="P-loop containing nucleotide triphosphate hydrolases"/>
    <property type="match status" value="1"/>
</dbReference>
<evidence type="ECO:0000259" key="3">
    <source>
        <dbReference type="PROSITE" id="PS51194"/>
    </source>
</evidence>
<dbReference type="PANTHER" id="PTHR45766">
    <property type="entry name" value="DNA ANNEALING HELICASE AND ENDONUCLEASE ZRANB3 FAMILY MEMBER"/>
    <property type="match status" value="1"/>
</dbReference>
<feature type="domain" description="Helicase C-terminal" evidence="3">
    <location>
        <begin position="714"/>
        <end position="872"/>
    </location>
</feature>
<evidence type="ECO:0000259" key="2">
    <source>
        <dbReference type="PROSITE" id="PS51192"/>
    </source>
</evidence>
<organism evidence="4 5">
    <name type="scientific">Candidatus Accumulibacter proximus</name>
    <dbReference type="NCBI Taxonomy" id="2954385"/>
    <lineage>
        <taxon>Bacteria</taxon>
        <taxon>Pseudomonadati</taxon>
        <taxon>Pseudomonadota</taxon>
        <taxon>Betaproteobacteria</taxon>
        <taxon>Candidatus Accumulibacter</taxon>
    </lineage>
</organism>
<dbReference type="Gene3D" id="3.30.870.10">
    <property type="entry name" value="Endonuclease Chain A"/>
    <property type="match status" value="1"/>
</dbReference>
<dbReference type="InterPro" id="IPR025202">
    <property type="entry name" value="PLD-like_dom"/>
</dbReference>
<dbReference type="InterPro" id="IPR014001">
    <property type="entry name" value="Helicase_ATP-bd"/>
</dbReference>
<keyword evidence="1" id="KW-0378">Hydrolase</keyword>
<dbReference type="SUPFAM" id="SSF52540">
    <property type="entry name" value="P-loop containing nucleoside triphosphate hydrolases"/>
    <property type="match status" value="2"/>
</dbReference>
<dbReference type="PROSITE" id="PS51192">
    <property type="entry name" value="HELICASE_ATP_BIND_1"/>
    <property type="match status" value="1"/>
</dbReference>
<dbReference type="GO" id="GO:0004386">
    <property type="term" value="F:helicase activity"/>
    <property type="evidence" value="ECO:0007669"/>
    <property type="project" value="UniProtKB-KW"/>
</dbReference>
<dbReference type="InterPro" id="IPR049730">
    <property type="entry name" value="SNF2/RAD54-like_C"/>
</dbReference>
<reference evidence="4 5" key="1">
    <citation type="submission" date="2020-10" db="EMBL/GenBank/DDBJ databases">
        <title>Connecting structure to function with the recovery of over 1000 high-quality activated sludge metagenome-assembled genomes encoding full-length rRNA genes using long-read sequencing.</title>
        <authorList>
            <person name="Singleton C.M."/>
            <person name="Petriglieri F."/>
            <person name="Kristensen J.M."/>
            <person name="Kirkegaard R.H."/>
            <person name="Michaelsen T.Y."/>
            <person name="Andersen M.H."/>
            <person name="Karst S.M."/>
            <person name="Dueholm M.S."/>
            <person name="Nielsen P.H."/>
            <person name="Albertsen M."/>
        </authorList>
    </citation>
    <scope>NUCLEOTIDE SEQUENCE [LARGE SCALE GENOMIC DNA]</scope>
    <source>
        <strain evidence="4">EsbW_18-Q3-R4-48_BATAC.285</strain>
    </source>
</reference>
<dbReference type="AlphaFoldDB" id="A0A935UFN8"/>
<evidence type="ECO:0000313" key="4">
    <source>
        <dbReference type="EMBL" id="MBK7675201.1"/>
    </source>
</evidence>
<dbReference type="CDD" id="cd18793">
    <property type="entry name" value="SF2_C_SNF"/>
    <property type="match status" value="1"/>
</dbReference>
<dbReference type="PANTHER" id="PTHR45766:SF6">
    <property type="entry name" value="SWI_SNF-RELATED MATRIX-ASSOCIATED ACTIN-DEPENDENT REGULATOR OF CHROMATIN SUBFAMILY A-LIKE PROTEIN 1"/>
    <property type="match status" value="1"/>
</dbReference>
<evidence type="ECO:0000313" key="5">
    <source>
        <dbReference type="Proteomes" id="UP000697998"/>
    </source>
</evidence>
<dbReference type="SMART" id="SM00490">
    <property type="entry name" value="HELICc"/>
    <property type="match status" value="1"/>
</dbReference>
<dbReference type="SMART" id="SM00487">
    <property type="entry name" value="DEXDc"/>
    <property type="match status" value="1"/>
</dbReference>
<dbReference type="CDD" id="cd09178">
    <property type="entry name" value="PLDc_N_Snf2_like"/>
    <property type="match status" value="1"/>
</dbReference>
<dbReference type="GO" id="GO:0016787">
    <property type="term" value="F:hydrolase activity"/>
    <property type="evidence" value="ECO:0007669"/>
    <property type="project" value="UniProtKB-KW"/>
</dbReference>
<dbReference type="Proteomes" id="UP000697998">
    <property type="component" value="Unassembled WGS sequence"/>
</dbReference>
<dbReference type="GO" id="GO:0004519">
    <property type="term" value="F:endonuclease activity"/>
    <property type="evidence" value="ECO:0007669"/>
    <property type="project" value="UniProtKB-KW"/>
</dbReference>
<keyword evidence="4" id="KW-0255">Endonuclease</keyword>
<accession>A0A935UFN8</accession>
<comment type="caution">
    <text evidence="4">The sequence shown here is derived from an EMBL/GenBank/DDBJ whole genome shotgun (WGS) entry which is preliminary data.</text>
</comment>
<keyword evidence="4" id="KW-0540">Nuclease</keyword>
<dbReference type="SUPFAM" id="SSF56024">
    <property type="entry name" value="Phospholipase D/nuclease"/>
    <property type="match status" value="1"/>
</dbReference>
<dbReference type="EMBL" id="JADJMH010000009">
    <property type="protein sequence ID" value="MBK7675201.1"/>
    <property type="molecule type" value="Genomic_DNA"/>
</dbReference>
<dbReference type="PROSITE" id="PS51194">
    <property type="entry name" value="HELICASE_CTER"/>
    <property type="match status" value="1"/>
</dbReference>
<dbReference type="InterPro" id="IPR038718">
    <property type="entry name" value="SNF2-like_sf"/>
</dbReference>
<protein>
    <submittedName>
        <fullName evidence="4">NgoFVII family restriction endonuclease</fullName>
    </submittedName>
</protein>
<gene>
    <name evidence="4" type="ORF">IPJ27_10860</name>
</gene>
<sequence length="1132" mass="128603">MPRIFDNIRQDLLEALRATLQVSNRADFCVGYLNLRGWQAIDDLIQPWQAANGEVCRVLVGMQRPPHEEVRELYRAVAADNLIDQGTAVRLKAHFGAHLREQITLGIPSGKDEAGLRRLARQLRAGQAIVKLFLPYPLHAKLYLLFRDDVNNPITGFVGSSNLTLQGLSRQGELNVDVLEHHAAQRLSEWFEERWKDRWAIDVSQDLAAIIESSWAREASIPPYQIYLNIAYHLSTEARAGLSQFRLPARFEQELFDFQKSAVKIAARHLHRRGGVMIGDVVGLGKTMMATALARMFEDDLGYETLIICPKNLEPMWERYRTEYGLRGMVVPISQVSRKLPSLKRYRLVLIDESHNLRNREGRRYKAIADYIRSCDAKAILLTATPYNKTKTDLSSQLRLFIDEKTNIGIRPERHMRKHGISEPEFERQHQCRVNSILAIEKSDEFDDWRELIRLYMVRRTRSFIIEHYTAEDDNGRQYIAGNDGEKRYFPKRLPISLKFAVDEADPDDRYARLYSAEMVDQINALHVPRYGMGLYVDPLAEKTATAAERKLIDNLGRAGKRLMGFCRTNLFKRLESNGFSFLQSIDRHILRNQIYLYAIENGLDLPVGVLDAGLLDLGRVDEDVEGLEGDPEDLLDGLVEPVAEADAAPDGLARARVVYQQYACEYKKRFKWIRPTLFKRSLSEHLAVDTQTLVRLLRTHGRWDPHHDQKLIALRRLVERTHAKDKVLIFTQFADTARYLAREVRRAGITHVEVATGASADPYALACRFSPRSNNAGIRKSDEIRVLICTDVLSEGQNLQDSNVVVNFDLPWAIIRLIQRAGRVDRIGQRAEEIHCYSFLPAEGVERLINLRTRIQQRLLENAEVVGTDEAFFEDDDANTIRDLYTEKSGVLDDGDDEVDLASYAWQIWKQATQDRPELAHAVESMPPVVYSARAFAFDETALPSLGGDAARGGTLVYVKSPEGNDHLAWISPDGKTVTESQFTILRVAECAPDTPAVPRAENHHELVAEGLKLAVHQDRAIGGGLGRPSSPRRRAYERLKRTAEAQRHTLFRDEELERALDDLYARPLLETAADLLNRLMRGGVNDEELAGAVKTLREEGRLTYTEEDAQLREPRVVCSLGLIPGQQADP</sequence>
<feature type="domain" description="Helicase ATP-binding" evidence="2">
    <location>
        <begin position="333"/>
        <end position="404"/>
    </location>
</feature>
<dbReference type="Gene3D" id="3.40.50.10810">
    <property type="entry name" value="Tandem AAA-ATPase domain"/>
    <property type="match status" value="2"/>
</dbReference>
<dbReference type="InterPro" id="IPR001650">
    <property type="entry name" value="Helicase_C-like"/>
</dbReference>
<name>A0A935UFN8_9PROT</name>
<proteinExistence type="predicted"/>
<dbReference type="InterPro" id="IPR027417">
    <property type="entry name" value="P-loop_NTPase"/>
</dbReference>
<dbReference type="Pfam" id="PF13091">
    <property type="entry name" value="PLDc_2"/>
    <property type="match status" value="1"/>
</dbReference>